<evidence type="ECO:0000256" key="2">
    <source>
        <dbReference type="SAM" id="Phobius"/>
    </source>
</evidence>
<dbReference type="OrthoDB" id="829at2759"/>
<dbReference type="InterPro" id="IPR016068">
    <property type="entry name" value="Translin_N"/>
</dbReference>
<evidence type="ECO:0000313" key="3">
    <source>
        <dbReference type="EMBL" id="EJT51013.1"/>
    </source>
</evidence>
<dbReference type="Gene3D" id="1.20.58.190">
    <property type="entry name" value="Translin, domain 1"/>
    <property type="match status" value="1"/>
</dbReference>
<gene>
    <name evidence="3" type="ORF">A1Q1_07807</name>
</gene>
<name>J5R6Z9_TRIAS</name>
<evidence type="ECO:0000313" key="4">
    <source>
        <dbReference type="Proteomes" id="UP000002748"/>
    </source>
</evidence>
<keyword evidence="2" id="KW-0812">Transmembrane</keyword>
<keyword evidence="2" id="KW-1133">Transmembrane helix</keyword>
<dbReference type="SUPFAM" id="SSF74784">
    <property type="entry name" value="Translin"/>
    <property type="match status" value="1"/>
</dbReference>
<dbReference type="EMBL" id="ALBS01000077">
    <property type="protein sequence ID" value="EJT51013.1"/>
    <property type="molecule type" value="Genomic_DNA"/>
</dbReference>
<feature type="transmembrane region" description="Helical" evidence="2">
    <location>
        <begin position="836"/>
        <end position="856"/>
    </location>
</feature>
<dbReference type="KEGG" id="tasa:A1Q1_07807"/>
<evidence type="ECO:0000256" key="1">
    <source>
        <dbReference type="SAM" id="MobiDB-lite"/>
    </source>
</evidence>
<proteinExistence type="predicted"/>
<accession>J5R6Z9</accession>
<dbReference type="AlphaFoldDB" id="J5R6Z9"/>
<dbReference type="GeneID" id="25991319"/>
<dbReference type="Proteomes" id="UP000002748">
    <property type="component" value="Unassembled WGS sequence"/>
</dbReference>
<reference evidence="3 4" key="1">
    <citation type="journal article" date="2012" name="Eukaryot. Cell">
        <title>Draft genome sequence of CBS 2479, the standard type strain of Trichosporon asahii.</title>
        <authorList>
            <person name="Yang R.Y."/>
            <person name="Li H.T."/>
            <person name="Zhu H."/>
            <person name="Zhou G.P."/>
            <person name="Wang M."/>
            <person name="Wang L."/>
        </authorList>
    </citation>
    <scope>NUCLEOTIDE SEQUENCE [LARGE SCALE GENOMIC DNA]</scope>
    <source>
        <strain evidence="4">ATCC 90039 / CBS 2479 / JCM 2466 / KCTC 7840 / NCYC 2677 / UAMH 7654</strain>
    </source>
</reference>
<sequence>MSESKKSVEDTLSSAIAQLEEEAALKKTIKEATEPVEDIVRQATAELNRLHSANISQHEAIANKALEIVAGAHTHWASIATLIPKGEFFRYQWALSPMFKSLGEDVGELQLVSDDYLQGVIGMVNELLEVLGAFKLRPLAPQRIIMSLFNTRDRLREKKIKFKDKADKLKVLAKNAIERAHDETLAAQVYKLAENPERHAPWFVCHKLPDSAAELFLFWLYCHDQLTFHWFGDDLTAWPALVKDYEEVGSWERSKRDAWWAQYLMDRLRLLTDTSHPKIPASVISAWGLDAIHDAEAAVKEELGPTLRSRSPGSVACILRSGSEWEFDITKGWIPKHVKFDWFLSRVQEAIIRSYTTHQYAEFPEHEWLAPQSKDKKHLRVAPPRKFGPAGAQGQTLILKYAGEYVGGSNAEDLRNRWAKFIFRYEEPKGSVKPRFLPLSFTAAAMVLDHNFDDSVALELNASFRCCEVYLGVDSVPLSNTHQTNCEYCPTNFPPFKSETAVKVNGATVLFLACIVLHNPQYLDHETAEPRDVSVDSLTIGRSEVFIRWQSKSTVFPVHVLLNEGLKLATPTVENSRPTHIILTRIAIVMGCVLGAAVSLLDQIIRKQTQQAQKLKSLSAVSLEWAEILLSAAPISGGGNLQLSFGAMRQCVEDWLDAKLDDATQGLRTAIVHMNELLLRRIHYSIELLYPKAPIFRRRVVEAYLACLHRTFLLTLSDDQSCDFEVREFAVSMQHSDHSTAEWTVNRLVYWGLESQSDLNKAIGVTFFAEDHNYAAAVMAFLAAGLNLPTEDSMNTVQLSERVSLTADDDEESSPPAIEASEGNTPSVEIETVRSLWFSSFCAGTGLTLAVIILLVTTRIGGSQSDHRMPTLDPS</sequence>
<dbReference type="RefSeq" id="XP_014182294.1">
    <property type="nucleotide sequence ID" value="XM_014326819.1"/>
</dbReference>
<protein>
    <submittedName>
        <fullName evidence="3">Uncharacterized protein</fullName>
    </submittedName>
</protein>
<keyword evidence="2" id="KW-0472">Membrane</keyword>
<feature type="region of interest" description="Disordered" evidence="1">
    <location>
        <begin position="806"/>
        <end position="826"/>
    </location>
</feature>
<organism evidence="3 4">
    <name type="scientific">Trichosporon asahii var. asahii (strain ATCC 90039 / CBS 2479 / JCM 2466 / KCTC 7840 / NBRC 103889/ NCYC 2677 / UAMH 7654)</name>
    <name type="common">Yeast</name>
    <dbReference type="NCBI Taxonomy" id="1186058"/>
    <lineage>
        <taxon>Eukaryota</taxon>
        <taxon>Fungi</taxon>
        <taxon>Dikarya</taxon>
        <taxon>Basidiomycota</taxon>
        <taxon>Agaricomycotina</taxon>
        <taxon>Tremellomycetes</taxon>
        <taxon>Trichosporonales</taxon>
        <taxon>Trichosporonaceae</taxon>
        <taxon>Trichosporon</taxon>
    </lineage>
</organism>
<comment type="caution">
    <text evidence="3">The sequence shown here is derived from an EMBL/GenBank/DDBJ whole genome shotgun (WGS) entry which is preliminary data.</text>
</comment>
<dbReference type="GO" id="GO:0043565">
    <property type="term" value="F:sequence-specific DNA binding"/>
    <property type="evidence" value="ECO:0007669"/>
    <property type="project" value="InterPro"/>
</dbReference>
<dbReference type="InterPro" id="IPR036081">
    <property type="entry name" value="Translin_sf"/>
</dbReference>
<dbReference type="HOGENOM" id="CLU_330991_0_0_1"/>
<dbReference type="VEuPathDB" id="FungiDB:A1Q1_07807"/>